<dbReference type="Proteomes" id="UP000321638">
    <property type="component" value="Unassembled WGS sequence"/>
</dbReference>
<dbReference type="PANTHER" id="PTHR30203">
    <property type="entry name" value="OUTER MEMBRANE CATION EFFLUX PROTEIN"/>
    <property type="match status" value="1"/>
</dbReference>
<dbReference type="Gene3D" id="1.20.1600.10">
    <property type="entry name" value="Outer membrane efflux proteins (OEP)"/>
    <property type="match status" value="1"/>
</dbReference>
<gene>
    <name evidence="1" type="ORF">FHP25_05170</name>
</gene>
<name>A0A5C8PTU1_9HYPH</name>
<organism evidence="1 2">
    <name type="scientific">Vineibacter terrae</name>
    <dbReference type="NCBI Taxonomy" id="2586908"/>
    <lineage>
        <taxon>Bacteria</taxon>
        <taxon>Pseudomonadati</taxon>
        <taxon>Pseudomonadota</taxon>
        <taxon>Alphaproteobacteria</taxon>
        <taxon>Hyphomicrobiales</taxon>
        <taxon>Vineibacter</taxon>
    </lineage>
</organism>
<proteinExistence type="predicted"/>
<dbReference type="SUPFAM" id="SSF56954">
    <property type="entry name" value="Outer membrane efflux proteins (OEP)"/>
    <property type="match status" value="1"/>
</dbReference>
<accession>A0A5C8PTU1</accession>
<evidence type="ECO:0000313" key="1">
    <source>
        <dbReference type="EMBL" id="TXL80512.1"/>
    </source>
</evidence>
<dbReference type="AlphaFoldDB" id="A0A5C8PTU1"/>
<evidence type="ECO:0000313" key="2">
    <source>
        <dbReference type="Proteomes" id="UP000321638"/>
    </source>
</evidence>
<dbReference type="GO" id="GO:0015562">
    <property type="term" value="F:efflux transmembrane transporter activity"/>
    <property type="evidence" value="ECO:0007669"/>
    <property type="project" value="InterPro"/>
</dbReference>
<protein>
    <submittedName>
        <fullName evidence="1">TolC family protein</fullName>
    </submittedName>
</protein>
<keyword evidence="2" id="KW-1185">Reference proteome</keyword>
<dbReference type="PANTHER" id="PTHR30203:SF24">
    <property type="entry name" value="BLR4935 PROTEIN"/>
    <property type="match status" value="1"/>
</dbReference>
<comment type="caution">
    <text evidence="1">The sequence shown here is derived from an EMBL/GenBank/DDBJ whole genome shotgun (WGS) entry which is preliminary data.</text>
</comment>
<dbReference type="InterPro" id="IPR010131">
    <property type="entry name" value="MdtP/NodT-like"/>
</dbReference>
<sequence>MSAVQDAARGAIAKDVVKITSEDDARRARERVDALLAAPLTSDSAVQVALLNNRGLQAAYNDLGVSEADYVAASLPPNPVVSIARTAGKGSVEIEASIVLNILALFTLPARSEIAAREFSQAQYRTVETTFRLAAETRRAWIRAVAAQELVNYLVQARLSAEAAADLMTRLGETGAASKLDQARAGAFNAEIAVQLAQARLRARTDREALIRALGAWGKDIDFKLPASLPPLPRNLDPATNVEVEAIQRRVDVLMARRELDATAKALGLTQATRYISLLELGGGGTFERSKGAEGTERSHKLGPELGLEIPIFDFGETGVRRAREAYLRSLNRLAEKAVNVRSQARAAQQAYRASYEIARRYQTSVLPLRKIVSDEALLRYNGMLIDVFELLTTVRESIASSMAAIEARRDFLLADVDFQAAIIGGGAGSGGGSGESAAPAAVSAAAH</sequence>
<dbReference type="OrthoDB" id="237412at2"/>
<dbReference type="EMBL" id="VDUZ01000004">
    <property type="protein sequence ID" value="TXL80512.1"/>
    <property type="molecule type" value="Genomic_DNA"/>
</dbReference>
<reference evidence="1 2" key="1">
    <citation type="submission" date="2019-06" db="EMBL/GenBank/DDBJ databases">
        <title>New taxonomy in bacterial strain CC-CFT640, isolated from vineyard.</title>
        <authorList>
            <person name="Lin S.-Y."/>
            <person name="Tsai C.-F."/>
            <person name="Young C.-C."/>
        </authorList>
    </citation>
    <scope>NUCLEOTIDE SEQUENCE [LARGE SCALE GENOMIC DNA]</scope>
    <source>
        <strain evidence="1 2">CC-CFT640</strain>
    </source>
</reference>